<feature type="domain" description="ArsA/GET3 Anion-transporting ATPase-like" evidence="1">
    <location>
        <begin position="274"/>
        <end position="393"/>
    </location>
</feature>
<dbReference type="InterPro" id="IPR016300">
    <property type="entry name" value="ATPase_ArsA/GET3"/>
</dbReference>
<proteinExistence type="predicted"/>
<dbReference type="SUPFAM" id="SSF52540">
    <property type="entry name" value="P-loop containing nucleoside triphosphate hydrolases"/>
    <property type="match status" value="2"/>
</dbReference>
<comment type="caution">
    <text evidence="2">The sequence shown here is derived from an EMBL/GenBank/DDBJ whole genome shotgun (WGS) entry which is preliminary data.</text>
</comment>
<evidence type="ECO:0000313" key="3">
    <source>
        <dbReference type="Proteomes" id="UP001363151"/>
    </source>
</evidence>
<keyword evidence="3" id="KW-1185">Reference proteome</keyword>
<gene>
    <name evidence="2" type="ORF">SO694_00043294</name>
</gene>
<dbReference type="PANTHER" id="PTHR10803">
    <property type="entry name" value="ARSENICAL PUMP-DRIVING ATPASE ARSENITE-TRANSLOCATING ATPASE"/>
    <property type="match status" value="1"/>
</dbReference>
<protein>
    <submittedName>
        <fullName evidence="2">Anion-transporting ATPase</fullName>
    </submittedName>
</protein>
<evidence type="ECO:0000313" key="2">
    <source>
        <dbReference type="EMBL" id="KAK7249011.1"/>
    </source>
</evidence>
<dbReference type="Proteomes" id="UP001363151">
    <property type="component" value="Unassembled WGS sequence"/>
</dbReference>
<organism evidence="2 3">
    <name type="scientific">Aureococcus anophagefferens</name>
    <name type="common">Harmful bloom alga</name>
    <dbReference type="NCBI Taxonomy" id="44056"/>
    <lineage>
        <taxon>Eukaryota</taxon>
        <taxon>Sar</taxon>
        <taxon>Stramenopiles</taxon>
        <taxon>Ochrophyta</taxon>
        <taxon>Pelagophyceae</taxon>
        <taxon>Pelagomonadales</taxon>
        <taxon>Pelagomonadaceae</taxon>
        <taxon>Aureococcus</taxon>
    </lineage>
</organism>
<dbReference type="EMBL" id="JBBJCI010000084">
    <property type="protein sequence ID" value="KAK7249011.1"/>
    <property type="molecule type" value="Genomic_DNA"/>
</dbReference>
<dbReference type="PANTHER" id="PTHR10803:SF0">
    <property type="entry name" value="ATPASE GET3B"/>
    <property type="match status" value="1"/>
</dbReference>
<reference evidence="2 3" key="1">
    <citation type="submission" date="2024-03" db="EMBL/GenBank/DDBJ databases">
        <title>Aureococcus anophagefferens CCMP1851 and Kratosvirus quantuckense: Draft genome of a second virus-susceptible host strain in the model system.</title>
        <authorList>
            <person name="Chase E."/>
            <person name="Truchon A.R."/>
            <person name="Schepens W."/>
            <person name="Wilhelm S.W."/>
        </authorList>
    </citation>
    <scope>NUCLEOTIDE SEQUENCE [LARGE SCALE GENOMIC DNA]</scope>
    <source>
        <strain evidence="2 3">CCMP1851</strain>
    </source>
</reference>
<evidence type="ECO:0000259" key="1">
    <source>
        <dbReference type="Pfam" id="PF02374"/>
    </source>
</evidence>
<dbReference type="InterPro" id="IPR027417">
    <property type="entry name" value="P-loop_NTPase"/>
</dbReference>
<dbReference type="Pfam" id="PF02374">
    <property type="entry name" value="ArsA_ATPase"/>
    <property type="match status" value="2"/>
</dbReference>
<dbReference type="CDD" id="cd02035">
    <property type="entry name" value="ArsA"/>
    <property type="match status" value="1"/>
</dbReference>
<feature type="domain" description="ArsA/GET3 Anion-transporting ATPase-like" evidence="1">
    <location>
        <begin position="32"/>
        <end position="206"/>
    </location>
</feature>
<accession>A0ABR1G6R8</accession>
<name>A0ABR1G6R8_AURAN</name>
<dbReference type="Gene3D" id="3.40.50.300">
    <property type="entry name" value="P-loop containing nucleotide triphosphate hydrolases"/>
    <property type="match status" value="2"/>
</dbReference>
<dbReference type="InterPro" id="IPR025723">
    <property type="entry name" value="ArsA/GET3_ATPase-like"/>
</dbReference>
<sequence length="457" mass="46306">MANWRRAVEAFDAEAFGARYGPLGVEAVRSLGLDEFVELLASPPPGIDELVALADVVKYARDENYDRVVVDTAPTGHALRLLDLPQFADGLVGKLVGLRDRVGSLAKLAGGVLGASNPLAGAAGDIDAVAAKLETLKAGLNGVRDALRDSERTEFVAVAIPTELAYAETRRLATKLAGATQGGGVGLRTIVVNRCLDGFEVDAARTLAESHRANVDAAFSRNPLAAAAKVEVPALHTGSELGGVFGLKYFGSRAFEGDAAAAALDGIFGQREAKLVVCGGKGGVGKTTVSSALAVALADRGFDTLVISTDPAHSLGDCLAVDLSGGAVVEVDAPSEGRLFALEVDADAAAREAAALLKEGLGEKLRSLGDAGAAAADLADALETSPPGLDELAPRLKRNPVVAAALAGAGFSGGGGESGGRDAVRDVQDDAFAMDAILHDEASSSGLAAALEARAAP</sequence>